<sequence>MPEEKRVKASTCMFLCILKLKTLQTPEHLEKPRLRVQRFGLGLPSSLQLNEGKDSGEQQLMGQTGKLGSWEAGKMLTPVLLLFLLLLPLADIAAKIYGKFTASDICCGFYKLCLCVGAKVSPLDALWVRGVARLPLLHCSNSSGIISSGRSNTKHVKRIAICATSRQTARELLPWIMGIPASGTSCSIQQTK</sequence>
<organism evidence="1">
    <name type="scientific">Drosophila melanogaster</name>
    <name type="common">Fruit fly</name>
    <dbReference type="NCBI Taxonomy" id="7227"/>
    <lineage>
        <taxon>Eukaryota</taxon>
        <taxon>Metazoa</taxon>
        <taxon>Ecdysozoa</taxon>
        <taxon>Arthropoda</taxon>
        <taxon>Hexapoda</taxon>
        <taxon>Insecta</taxon>
        <taxon>Pterygota</taxon>
        <taxon>Neoptera</taxon>
        <taxon>Endopterygota</taxon>
        <taxon>Diptera</taxon>
        <taxon>Brachycera</taxon>
        <taxon>Muscomorpha</taxon>
        <taxon>Ephydroidea</taxon>
        <taxon>Drosophilidae</taxon>
        <taxon>Drosophila</taxon>
        <taxon>Sophophora</taxon>
    </lineage>
</organism>
<accession>Q6II32</accession>
<name>Q6II32_DROME</name>
<reference evidence="1" key="1">
    <citation type="journal article" date="2003" name="Genome Biol.">
        <title>An integrated gene annotation and transcriptional profiling approach towards the full gene content of the Drosophila genome.</title>
        <authorList>
            <person name="Hild M."/>
            <person name="Beckmann B."/>
            <person name="Haas S.A."/>
            <person name="Koch B."/>
            <person name="Solovyev V."/>
            <person name="Busold C."/>
            <person name="Fellenberg K."/>
            <person name="Boutros M."/>
            <person name="Vingron M."/>
            <person name="Sauer F."/>
            <person name="Hoheisel J.D."/>
            <person name="Paro R."/>
        </authorList>
    </citation>
    <scope>NUCLEOTIDE SEQUENCE</scope>
</reference>
<gene>
    <name evidence="1" type="ORF">HDC19897</name>
</gene>
<proteinExistence type="predicted"/>
<dbReference type="EMBL" id="BK003234">
    <property type="protein sequence ID" value="DAA03434.1"/>
    <property type="molecule type" value="Genomic_DNA"/>
</dbReference>
<protein>
    <submittedName>
        <fullName evidence="1">HDC19897</fullName>
    </submittedName>
</protein>
<evidence type="ECO:0000313" key="1">
    <source>
        <dbReference type="EMBL" id="DAA03434.1"/>
    </source>
</evidence>
<dbReference type="AlphaFoldDB" id="Q6II32"/>